<evidence type="ECO:0000256" key="1">
    <source>
        <dbReference type="ARBA" id="ARBA00023125"/>
    </source>
</evidence>
<dbReference type="SMART" id="SM00422">
    <property type="entry name" value="HTH_MERR"/>
    <property type="match status" value="1"/>
</dbReference>
<protein>
    <submittedName>
        <fullName evidence="4">Putative transcriptional regulator, MerR family protein</fullName>
    </submittedName>
</protein>
<dbReference type="PROSITE" id="PS50937">
    <property type="entry name" value="HTH_MERR_2"/>
    <property type="match status" value="1"/>
</dbReference>
<evidence type="ECO:0000313" key="4">
    <source>
        <dbReference type="EMBL" id="GEE01263.1"/>
    </source>
</evidence>
<dbReference type="PRINTS" id="PR00040">
    <property type="entry name" value="HTHMERR"/>
</dbReference>
<dbReference type="CDD" id="cd01109">
    <property type="entry name" value="HTH_YyaN"/>
    <property type="match status" value="1"/>
</dbReference>
<keyword evidence="2" id="KW-0175">Coiled coil</keyword>
<dbReference type="AlphaFoldDB" id="A0A7I9V851"/>
<evidence type="ECO:0000259" key="3">
    <source>
        <dbReference type="PROSITE" id="PS50937"/>
    </source>
</evidence>
<dbReference type="GO" id="GO:0003677">
    <property type="term" value="F:DNA binding"/>
    <property type="evidence" value="ECO:0007669"/>
    <property type="project" value="UniProtKB-KW"/>
</dbReference>
<proteinExistence type="predicted"/>
<keyword evidence="5" id="KW-1185">Reference proteome</keyword>
<gene>
    <name evidence="4" type="ORF">nbrc107696_17090</name>
</gene>
<dbReference type="InterPro" id="IPR009061">
    <property type="entry name" value="DNA-bd_dom_put_sf"/>
</dbReference>
<feature type="domain" description="HTH merR-type" evidence="3">
    <location>
        <begin position="13"/>
        <end position="82"/>
    </location>
</feature>
<organism evidence="4 5">
    <name type="scientific">Gordonia spumicola</name>
    <dbReference type="NCBI Taxonomy" id="589161"/>
    <lineage>
        <taxon>Bacteria</taxon>
        <taxon>Bacillati</taxon>
        <taxon>Actinomycetota</taxon>
        <taxon>Actinomycetes</taxon>
        <taxon>Mycobacteriales</taxon>
        <taxon>Gordoniaceae</taxon>
        <taxon>Gordonia</taxon>
    </lineage>
</organism>
<reference evidence="5" key="1">
    <citation type="submission" date="2019-06" db="EMBL/GenBank/DDBJ databases">
        <title>Gordonia isolated from sludge of a wastewater treatment plant.</title>
        <authorList>
            <person name="Tamura T."/>
            <person name="Aoyama K."/>
            <person name="Kang Y."/>
            <person name="Saito S."/>
            <person name="Akiyama N."/>
            <person name="Yazawa K."/>
            <person name="Gonoi T."/>
            <person name="Mikami Y."/>
        </authorList>
    </citation>
    <scope>NUCLEOTIDE SEQUENCE [LARGE SCALE GENOMIC DNA]</scope>
    <source>
        <strain evidence="5">NBRC 107696</strain>
    </source>
</reference>
<dbReference type="Proteomes" id="UP000444960">
    <property type="component" value="Unassembled WGS sequence"/>
</dbReference>
<keyword evidence="1" id="KW-0238">DNA-binding</keyword>
<accession>A0A7I9V851</accession>
<dbReference type="EMBL" id="BJOV01000003">
    <property type="protein sequence ID" value="GEE01263.1"/>
    <property type="molecule type" value="Genomic_DNA"/>
</dbReference>
<dbReference type="PROSITE" id="PS00552">
    <property type="entry name" value="HTH_MERR_1"/>
    <property type="match status" value="1"/>
</dbReference>
<dbReference type="InterPro" id="IPR047057">
    <property type="entry name" value="MerR_fam"/>
</dbReference>
<evidence type="ECO:0000256" key="2">
    <source>
        <dbReference type="SAM" id="Coils"/>
    </source>
</evidence>
<sequence>MDSSLYRDHMTDELSIADVSARTGLSRDTLRWYEAEGLIPAVPRNSAGVRRYDDATIRMIDLLMRLRRTGMSVAHMRDFVTLVDQGARTHGRRMRVLEDHREEIEARMRELIDDLDAVDAKIAHYRRLIDHGLDCGDQPITDSDVIDEQRNRE</sequence>
<dbReference type="PANTHER" id="PTHR30204">
    <property type="entry name" value="REDOX-CYCLING DRUG-SENSING TRANSCRIPTIONAL ACTIVATOR SOXR"/>
    <property type="match status" value="1"/>
</dbReference>
<dbReference type="PANTHER" id="PTHR30204:SF98">
    <property type="entry name" value="HTH-TYPE TRANSCRIPTIONAL REGULATOR ADHR"/>
    <property type="match status" value="1"/>
</dbReference>
<dbReference type="InterPro" id="IPR000551">
    <property type="entry name" value="MerR-type_HTH_dom"/>
</dbReference>
<evidence type="ECO:0000313" key="5">
    <source>
        <dbReference type="Proteomes" id="UP000444960"/>
    </source>
</evidence>
<dbReference type="GO" id="GO:0003700">
    <property type="term" value="F:DNA-binding transcription factor activity"/>
    <property type="evidence" value="ECO:0007669"/>
    <property type="project" value="InterPro"/>
</dbReference>
<feature type="coiled-coil region" evidence="2">
    <location>
        <begin position="94"/>
        <end position="121"/>
    </location>
</feature>
<comment type="caution">
    <text evidence="4">The sequence shown here is derived from an EMBL/GenBank/DDBJ whole genome shotgun (WGS) entry which is preliminary data.</text>
</comment>
<dbReference type="Pfam" id="PF13411">
    <property type="entry name" value="MerR_1"/>
    <property type="match status" value="1"/>
</dbReference>
<dbReference type="Gene3D" id="1.10.1660.10">
    <property type="match status" value="1"/>
</dbReference>
<dbReference type="SUPFAM" id="SSF46955">
    <property type="entry name" value="Putative DNA-binding domain"/>
    <property type="match status" value="1"/>
</dbReference>
<name>A0A7I9V851_9ACTN</name>